<dbReference type="Proteomes" id="UP001642464">
    <property type="component" value="Unassembled WGS sequence"/>
</dbReference>
<name>A0ABP0MSQ3_9DINO</name>
<feature type="compositionally biased region" description="Basic and acidic residues" evidence="1">
    <location>
        <begin position="68"/>
        <end position="81"/>
    </location>
</feature>
<evidence type="ECO:0000256" key="1">
    <source>
        <dbReference type="SAM" id="MobiDB-lite"/>
    </source>
</evidence>
<accession>A0ABP0MSQ3</accession>
<feature type="region of interest" description="Disordered" evidence="1">
    <location>
        <begin position="58"/>
        <end position="84"/>
    </location>
</feature>
<sequence>MKNTMPQSPTFTQPGKPVRSPVRYMFFGFARYHLRHGVPWSHPTGPYRRVTVTLRSVPLPTAKRGARRAAEAATHEPDAAKRKQRKLMDVLSSFEHPRPGRRLFAKTSMAASAAIDLCSDEEE</sequence>
<evidence type="ECO:0000313" key="3">
    <source>
        <dbReference type="Proteomes" id="UP001642464"/>
    </source>
</evidence>
<reference evidence="2 3" key="1">
    <citation type="submission" date="2024-02" db="EMBL/GenBank/DDBJ databases">
        <authorList>
            <person name="Chen Y."/>
            <person name="Shah S."/>
            <person name="Dougan E. K."/>
            <person name="Thang M."/>
            <person name="Chan C."/>
        </authorList>
    </citation>
    <scope>NUCLEOTIDE SEQUENCE [LARGE SCALE GENOMIC DNA]</scope>
</reference>
<proteinExistence type="predicted"/>
<gene>
    <name evidence="2" type="ORF">SCF082_LOCUS28963</name>
</gene>
<comment type="caution">
    <text evidence="2">The sequence shown here is derived from an EMBL/GenBank/DDBJ whole genome shotgun (WGS) entry which is preliminary data.</text>
</comment>
<dbReference type="EMBL" id="CAXAMM010023091">
    <property type="protein sequence ID" value="CAK9053075.1"/>
    <property type="molecule type" value="Genomic_DNA"/>
</dbReference>
<evidence type="ECO:0000313" key="2">
    <source>
        <dbReference type="EMBL" id="CAK9053075.1"/>
    </source>
</evidence>
<feature type="non-terminal residue" evidence="2">
    <location>
        <position position="123"/>
    </location>
</feature>
<keyword evidence="3" id="KW-1185">Reference proteome</keyword>
<organism evidence="2 3">
    <name type="scientific">Durusdinium trenchii</name>
    <dbReference type="NCBI Taxonomy" id="1381693"/>
    <lineage>
        <taxon>Eukaryota</taxon>
        <taxon>Sar</taxon>
        <taxon>Alveolata</taxon>
        <taxon>Dinophyceae</taxon>
        <taxon>Suessiales</taxon>
        <taxon>Symbiodiniaceae</taxon>
        <taxon>Durusdinium</taxon>
    </lineage>
</organism>
<protein>
    <submittedName>
        <fullName evidence="2">Glucose-6-phosphate 1-dehydrogenase</fullName>
    </submittedName>
</protein>